<evidence type="ECO:0000313" key="1">
    <source>
        <dbReference type="EMBL" id="QHA07824.1"/>
    </source>
</evidence>
<dbReference type="EMBL" id="CP047020">
    <property type="protein sequence ID" value="QHA07824.1"/>
    <property type="molecule type" value="Genomic_DNA"/>
</dbReference>
<proteinExistence type="predicted"/>
<reference evidence="1 2" key="1">
    <citation type="submission" date="2019-12" db="EMBL/GenBank/DDBJ databases">
        <title>Streptomyces sp. strain T44 isolated from rhizosphere soil of Broussonetia papyrifera.</title>
        <authorList>
            <person name="Mo P."/>
        </authorList>
    </citation>
    <scope>NUCLEOTIDE SEQUENCE [LARGE SCALE GENOMIC DNA]</scope>
    <source>
        <strain evidence="1 2">T44</strain>
    </source>
</reference>
<sequence>MTSYATRLQAAEAGVTVLSADKDVTDWSTRYFGPWWNAADAKPESVCAGPLVIAVVDEDAYGETSLAVTQAPHTSTTYAKAQTLVARNDASGVIRAASPGELLAYRSEPASGKLTVYGCDTQTVATATARLAREMVRGVLLRAGWAVLHAYAVVQDGRVALTFGKKGAGKTTTALALAARHRWGLLANDRVFVRPNDRDAVDVLAWPSAAAIGLGLLDALDWFETVRERLHGGESLHPTQDPRVTQALLAGSRTPLWENGKELKVQVFPDQFGRWFSVPLATGGEAAALLFPHVLAGATPTEKGAARGLDESDFMNGTTEDRYPDILDLTMVDSGGSEESRHEVAHRLAALPHHTMALGHDVTANADFLAKLLDLQTF</sequence>
<dbReference type="SUPFAM" id="SSF53795">
    <property type="entry name" value="PEP carboxykinase-like"/>
    <property type="match status" value="1"/>
</dbReference>
<dbReference type="RefSeq" id="WP_158926680.1">
    <property type="nucleotide sequence ID" value="NZ_CP047020.1"/>
</dbReference>
<keyword evidence="2" id="KW-1185">Reference proteome</keyword>
<accession>A0A6I6N8I3</accession>
<evidence type="ECO:0000313" key="2">
    <source>
        <dbReference type="Proteomes" id="UP000436138"/>
    </source>
</evidence>
<dbReference type="InterPro" id="IPR027417">
    <property type="entry name" value="P-loop_NTPase"/>
</dbReference>
<protein>
    <submittedName>
        <fullName evidence="1">Uncharacterized protein</fullName>
    </submittedName>
</protein>
<gene>
    <name evidence="1" type="ORF">GQF42_35055</name>
</gene>
<organism evidence="1 2">
    <name type="scientific">Streptomyces broussonetiae</name>
    <dbReference type="NCBI Taxonomy" id="2686304"/>
    <lineage>
        <taxon>Bacteria</taxon>
        <taxon>Bacillati</taxon>
        <taxon>Actinomycetota</taxon>
        <taxon>Actinomycetes</taxon>
        <taxon>Kitasatosporales</taxon>
        <taxon>Streptomycetaceae</taxon>
        <taxon>Streptomyces</taxon>
    </lineage>
</organism>
<dbReference type="KEGG" id="sbro:GQF42_35055"/>
<dbReference type="Gene3D" id="3.40.50.300">
    <property type="entry name" value="P-loop containing nucleotide triphosphate hydrolases"/>
    <property type="match status" value="1"/>
</dbReference>
<name>A0A6I6N8I3_9ACTN</name>
<dbReference type="AlphaFoldDB" id="A0A6I6N8I3"/>
<dbReference type="Proteomes" id="UP000436138">
    <property type="component" value="Chromosome"/>
</dbReference>